<gene>
    <name evidence="1" type="ORF">RVR_4420</name>
</gene>
<accession>A0A7U3UT74</accession>
<name>A0A7U3UT74_9ACTN</name>
<reference evidence="1 2" key="2">
    <citation type="journal article" date="2011" name="J. Antibiot.">
        <title>Furaquinocins I and J: novel polyketide isoprenoid hybrid compounds from Streptomyces reveromyceticus SN-593.</title>
        <authorList>
            <person name="Panthee S."/>
            <person name="Takahashi S."/>
            <person name="Takagi H."/>
            <person name="Nogawa T."/>
            <person name="Oowada E."/>
            <person name="Uramoto M."/>
            <person name="Osada H."/>
        </authorList>
    </citation>
    <scope>NUCLEOTIDE SEQUENCE [LARGE SCALE GENOMIC DNA]</scope>
    <source>
        <strain evidence="1 2">SN-593</strain>
    </source>
</reference>
<protein>
    <submittedName>
        <fullName evidence="1">Uncharacterized protein</fullName>
    </submittedName>
</protein>
<dbReference type="Proteomes" id="UP000595703">
    <property type="component" value="Chromosome"/>
</dbReference>
<reference evidence="1 2" key="4">
    <citation type="journal article" date="2020" name="Sci. Rep.">
        <title>beta-carboline chemical signals induce reveromycin production through a LuxR family regulator in Streptomyces sp. SN-593.</title>
        <authorList>
            <person name="Panthee S."/>
            <person name="Kito N."/>
            <person name="Hayashi T."/>
            <person name="Shimizu T."/>
            <person name="Ishikawa J."/>
            <person name="Hamamoto H."/>
            <person name="Osada H."/>
            <person name="Takahashi S."/>
        </authorList>
    </citation>
    <scope>NUCLEOTIDE SEQUENCE [LARGE SCALE GENOMIC DNA]</scope>
    <source>
        <strain evidence="1 2">SN-593</strain>
    </source>
</reference>
<dbReference type="AlphaFoldDB" id="A0A7U3UT74"/>
<evidence type="ECO:0000313" key="2">
    <source>
        <dbReference type="Proteomes" id="UP000595703"/>
    </source>
</evidence>
<keyword evidence="2" id="KW-1185">Reference proteome</keyword>
<reference evidence="1 2" key="3">
    <citation type="journal article" date="2011" name="Nat. Chem. Biol.">
        <title>Reveromycin A biosynthesis uses RevG and RevJ for stereospecific spiroacetal formation.</title>
        <authorList>
            <person name="Takahashi S."/>
            <person name="Toyoda A."/>
            <person name="Sekiyama Y."/>
            <person name="Takagi H."/>
            <person name="Nogawa T."/>
            <person name="Uramoto M."/>
            <person name="Suzuki R."/>
            <person name="Koshino H."/>
            <person name="Kumano T."/>
            <person name="Panthee S."/>
            <person name="Dairi T."/>
            <person name="Ishikawa J."/>
            <person name="Ikeda H."/>
            <person name="Sakaki Y."/>
            <person name="Osada H."/>
        </authorList>
    </citation>
    <scope>NUCLEOTIDE SEQUENCE [LARGE SCALE GENOMIC DNA]</scope>
    <source>
        <strain evidence="1 2">SN-593</strain>
    </source>
</reference>
<dbReference type="EMBL" id="AP018365">
    <property type="protein sequence ID" value="BBA98288.1"/>
    <property type="molecule type" value="Genomic_DNA"/>
</dbReference>
<proteinExistence type="predicted"/>
<reference evidence="1 2" key="1">
    <citation type="journal article" date="2010" name="J. Bacteriol.">
        <title>Biochemical characterization of a novel indole prenyltransferase from Streptomyces sp. SN-593.</title>
        <authorList>
            <person name="Takahashi S."/>
            <person name="Takagi H."/>
            <person name="Toyoda A."/>
            <person name="Uramoto M."/>
            <person name="Nogawa T."/>
            <person name="Ueki M."/>
            <person name="Sakaki Y."/>
            <person name="Osada H."/>
        </authorList>
    </citation>
    <scope>NUCLEOTIDE SEQUENCE [LARGE SCALE GENOMIC DNA]</scope>
    <source>
        <strain evidence="1 2">SN-593</strain>
    </source>
</reference>
<evidence type="ECO:0000313" key="1">
    <source>
        <dbReference type="EMBL" id="BBA98288.1"/>
    </source>
</evidence>
<dbReference type="RefSeq" id="WP_202234450.1">
    <property type="nucleotide sequence ID" value="NZ_AP018365.1"/>
</dbReference>
<sequence>MSAVGPKPRGECPVCGLDYQLTKDDVLGRHNGMTAAGFSTGERCLGVGEPPFVPEGA</sequence>
<organism evidence="1 2">
    <name type="scientific">Actinacidiphila reveromycinica</name>
    <dbReference type="NCBI Taxonomy" id="659352"/>
    <lineage>
        <taxon>Bacteria</taxon>
        <taxon>Bacillati</taxon>
        <taxon>Actinomycetota</taxon>
        <taxon>Actinomycetes</taxon>
        <taxon>Kitasatosporales</taxon>
        <taxon>Streptomycetaceae</taxon>
        <taxon>Actinacidiphila</taxon>
    </lineage>
</organism>
<dbReference type="KEGG" id="arev:RVR_4420"/>